<sequence>MLFPRRCPVTDVTDTAHLSAPIALRIAEVSALMRAKLGAGSGRLGAGGGTLAAALRRASHRLPRRIRGQARLLARAEEKARHPKLCLTLDAVALGRAADEVAGYLKSIDLADRRKGWWLGMLGGLAFNVLAFVTLLVVILRWRGFL</sequence>
<keyword evidence="1" id="KW-0472">Membrane</keyword>
<dbReference type="Proteomes" id="UP000611500">
    <property type="component" value="Unassembled WGS sequence"/>
</dbReference>
<dbReference type="AlphaFoldDB" id="A0A8J3H941"/>
<evidence type="ECO:0000313" key="2">
    <source>
        <dbReference type="EMBL" id="GHG91484.1"/>
    </source>
</evidence>
<comment type="caution">
    <text evidence="2">The sequence shown here is derived from an EMBL/GenBank/DDBJ whole genome shotgun (WGS) entry which is preliminary data.</text>
</comment>
<proteinExistence type="predicted"/>
<reference evidence="2" key="1">
    <citation type="journal article" date="2014" name="Int. J. Syst. Evol. Microbiol.">
        <title>Complete genome sequence of Corynebacterium casei LMG S-19264T (=DSM 44701T), isolated from a smear-ripened cheese.</title>
        <authorList>
            <consortium name="US DOE Joint Genome Institute (JGI-PGF)"/>
            <person name="Walter F."/>
            <person name="Albersmeier A."/>
            <person name="Kalinowski J."/>
            <person name="Ruckert C."/>
        </authorList>
    </citation>
    <scope>NUCLEOTIDE SEQUENCE</scope>
    <source>
        <strain evidence="2">CGMCC 1.7081</strain>
    </source>
</reference>
<dbReference type="EMBL" id="BNAP01000008">
    <property type="protein sequence ID" value="GHG91484.1"/>
    <property type="molecule type" value="Genomic_DNA"/>
</dbReference>
<feature type="transmembrane region" description="Helical" evidence="1">
    <location>
        <begin position="116"/>
        <end position="140"/>
    </location>
</feature>
<keyword evidence="3" id="KW-1185">Reference proteome</keyword>
<reference evidence="2" key="2">
    <citation type="submission" date="2020-09" db="EMBL/GenBank/DDBJ databases">
        <authorList>
            <person name="Sun Q."/>
            <person name="Zhou Y."/>
        </authorList>
    </citation>
    <scope>NUCLEOTIDE SEQUENCE</scope>
    <source>
        <strain evidence="2">CGMCC 1.7081</strain>
    </source>
</reference>
<organism evidence="2 3">
    <name type="scientific">Pseudodonghicola xiamenensis</name>
    <dbReference type="NCBI Taxonomy" id="337702"/>
    <lineage>
        <taxon>Bacteria</taxon>
        <taxon>Pseudomonadati</taxon>
        <taxon>Pseudomonadota</taxon>
        <taxon>Alphaproteobacteria</taxon>
        <taxon>Rhodobacterales</taxon>
        <taxon>Paracoccaceae</taxon>
        <taxon>Pseudodonghicola</taxon>
    </lineage>
</organism>
<evidence type="ECO:0000313" key="3">
    <source>
        <dbReference type="Proteomes" id="UP000611500"/>
    </source>
</evidence>
<protein>
    <submittedName>
        <fullName evidence="2">Uncharacterized protein</fullName>
    </submittedName>
</protein>
<name>A0A8J3H941_9RHOB</name>
<keyword evidence="1" id="KW-0812">Transmembrane</keyword>
<gene>
    <name evidence="2" type="ORF">GCM10010961_22760</name>
</gene>
<accession>A0A8J3H941</accession>
<evidence type="ECO:0000256" key="1">
    <source>
        <dbReference type="SAM" id="Phobius"/>
    </source>
</evidence>
<keyword evidence="1" id="KW-1133">Transmembrane helix</keyword>